<dbReference type="RefSeq" id="XP_066078479.1">
    <property type="nucleotide sequence ID" value="XM_066222382.1"/>
</dbReference>
<dbReference type="SUPFAM" id="SSF46565">
    <property type="entry name" value="Chaperone J-domain"/>
    <property type="match status" value="1"/>
</dbReference>
<dbReference type="CDD" id="cd06257">
    <property type="entry name" value="DnaJ"/>
    <property type="match status" value="1"/>
</dbReference>
<dbReference type="InterPro" id="IPR036869">
    <property type="entry name" value="J_dom_sf"/>
</dbReference>
<accession>A0AAX4K2F4</accession>
<reference evidence="4 5" key="1">
    <citation type="submission" date="2024-01" db="EMBL/GenBank/DDBJ databases">
        <title>Comparative genomics of Cryptococcus and Kwoniella reveals pathogenesis evolution and contrasting modes of karyotype evolution via chromosome fusion or intercentromeric recombination.</title>
        <authorList>
            <person name="Coelho M.A."/>
            <person name="David-Palma M."/>
            <person name="Shea T."/>
            <person name="Bowers K."/>
            <person name="McGinley-Smith S."/>
            <person name="Mohammad A.W."/>
            <person name="Gnirke A."/>
            <person name="Yurkov A.M."/>
            <person name="Nowrousian M."/>
            <person name="Sun S."/>
            <person name="Cuomo C.A."/>
            <person name="Heitman J."/>
        </authorList>
    </citation>
    <scope>NUCLEOTIDE SEQUENCE [LARGE SCALE GENOMIC DNA]</scope>
    <source>
        <strain evidence="4 5">CBS 6074</strain>
    </source>
</reference>
<dbReference type="InterPro" id="IPR009073">
    <property type="entry name" value="HscB_oligo_C"/>
</dbReference>
<dbReference type="SUPFAM" id="SSF47144">
    <property type="entry name" value="HSC20 (HSCB), C-terminal oligomerisation domain"/>
    <property type="match status" value="1"/>
</dbReference>
<dbReference type="PROSITE" id="PS50076">
    <property type="entry name" value="DNAJ_2"/>
    <property type="match status" value="1"/>
</dbReference>
<dbReference type="PANTHER" id="PTHR14021">
    <property type="entry name" value="IRON-SULFUR CLUSTER CO-CHAPERONE PROTEIN HSCB"/>
    <property type="match status" value="1"/>
</dbReference>
<dbReference type="GO" id="GO:0051259">
    <property type="term" value="P:protein complex oligomerization"/>
    <property type="evidence" value="ECO:0007669"/>
    <property type="project" value="InterPro"/>
</dbReference>
<name>A0AAX4K2F4_9TREE</name>
<dbReference type="InterPro" id="IPR001623">
    <property type="entry name" value="DnaJ_domain"/>
</dbReference>
<evidence type="ECO:0000313" key="4">
    <source>
        <dbReference type="EMBL" id="WWC91717.1"/>
    </source>
</evidence>
<keyword evidence="2" id="KW-0143">Chaperone</keyword>
<protein>
    <submittedName>
        <fullName evidence="4">Fe-S protein assembly co-chaperone HscB</fullName>
    </submittedName>
</protein>
<gene>
    <name evidence="4" type="ORF">L201_006663</name>
</gene>
<dbReference type="AlphaFoldDB" id="A0AAX4K2F4"/>
<dbReference type="Proteomes" id="UP001355207">
    <property type="component" value="Chromosome 9"/>
</dbReference>
<dbReference type="InterPro" id="IPR036386">
    <property type="entry name" value="HscB_C_sf"/>
</dbReference>
<proteinExistence type="inferred from homology"/>
<feature type="domain" description="J" evidence="3">
    <location>
        <begin position="79"/>
        <end position="172"/>
    </location>
</feature>
<dbReference type="PANTHER" id="PTHR14021:SF15">
    <property type="entry name" value="IRON-SULFUR CLUSTER CO-CHAPERONE PROTEIN HSCB"/>
    <property type="match status" value="1"/>
</dbReference>
<dbReference type="EMBL" id="CP144106">
    <property type="protein sequence ID" value="WWC91717.1"/>
    <property type="molecule type" value="Genomic_DNA"/>
</dbReference>
<dbReference type="Gene3D" id="1.10.287.110">
    <property type="entry name" value="DnaJ domain"/>
    <property type="match status" value="1"/>
</dbReference>
<keyword evidence="5" id="KW-1185">Reference proteome</keyword>
<evidence type="ECO:0000256" key="1">
    <source>
        <dbReference type="ARBA" id="ARBA00010476"/>
    </source>
</evidence>
<dbReference type="GO" id="GO:0051087">
    <property type="term" value="F:protein-folding chaperone binding"/>
    <property type="evidence" value="ECO:0007669"/>
    <property type="project" value="InterPro"/>
</dbReference>
<sequence>MRLPSTVSNRNFDLLRNQSRSSIPIIRPLSLIRNVRFAHTETRPTPPSRVCPSCSKDIAIHITPCSNCSDLLPLPTNLSLYSLLYLSSPVSKGNNDIDIPLELSYLNFNGFKLNKNELRLNWLKRQKELHPDKFSSKGDLTINKARELSGRINNAYNVLGDELKRTEYLLSIHNKATDETDKIDDPMMLAEILEAREELEEAASQDEIQRIRDVNHEKVEDIIKQLEQAFSENPPNIEEAKNLSVQLRYWKGLENAAKEKSV</sequence>
<evidence type="ECO:0000256" key="2">
    <source>
        <dbReference type="ARBA" id="ARBA00023186"/>
    </source>
</evidence>
<organism evidence="4 5">
    <name type="scientific">Kwoniella dendrophila CBS 6074</name>
    <dbReference type="NCBI Taxonomy" id="1295534"/>
    <lineage>
        <taxon>Eukaryota</taxon>
        <taxon>Fungi</taxon>
        <taxon>Dikarya</taxon>
        <taxon>Basidiomycota</taxon>
        <taxon>Agaricomycotina</taxon>
        <taxon>Tremellomycetes</taxon>
        <taxon>Tremellales</taxon>
        <taxon>Cryptococcaceae</taxon>
        <taxon>Kwoniella</taxon>
    </lineage>
</organism>
<evidence type="ECO:0000313" key="5">
    <source>
        <dbReference type="Proteomes" id="UP001355207"/>
    </source>
</evidence>
<dbReference type="GO" id="GO:0005739">
    <property type="term" value="C:mitochondrion"/>
    <property type="evidence" value="ECO:0007669"/>
    <property type="project" value="TreeGrafter"/>
</dbReference>
<dbReference type="NCBIfam" id="TIGR00714">
    <property type="entry name" value="hscB"/>
    <property type="match status" value="1"/>
</dbReference>
<dbReference type="Pfam" id="PF07743">
    <property type="entry name" value="HSCB_C"/>
    <property type="match status" value="1"/>
</dbReference>
<dbReference type="Gene3D" id="1.20.1280.20">
    <property type="entry name" value="HscB, C-terminal domain"/>
    <property type="match status" value="1"/>
</dbReference>
<dbReference type="GeneID" id="91097332"/>
<dbReference type="GO" id="GO:0044571">
    <property type="term" value="P:[2Fe-2S] cluster assembly"/>
    <property type="evidence" value="ECO:0007669"/>
    <property type="project" value="InterPro"/>
</dbReference>
<dbReference type="InterPro" id="IPR004640">
    <property type="entry name" value="HscB"/>
</dbReference>
<evidence type="ECO:0000259" key="3">
    <source>
        <dbReference type="PROSITE" id="PS50076"/>
    </source>
</evidence>
<comment type="similarity">
    <text evidence="1">Belongs to the HscB family.</text>
</comment>
<dbReference type="GO" id="GO:0001671">
    <property type="term" value="F:ATPase activator activity"/>
    <property type="evidence" value="ECO:0007669"/>
    <property type="project" value="InterPro"/>
</dbReference>